<organism evidence="1 2">
    <name type="scientific">Datura stramonium</name>
    <name type="common">Jimsonweed</name>
    <name type="synonym">Common thornapple</name>
    <dbReference type="NCBI Taxonomy" id="4076"/>
    <lineage>
        <taxon>Eukaryota</taxon>
        <taxon>Viridiplantae</taxon>
        <taxon>Streptophyta</taxon>
        <taxon>Embryophyta</taxon>
        <taxon>Tracheophyta</taxon>
        <taxon>Spermatophyta</taxon>
        <taxon>Magnoliopsida</taxon>
        <taxon>eudicotyledons</taxon>
        <taxon>Gunneridae</taxon>
        <taxon>Pentapetalae</taxon>
        <taxon>asterids</taxon>
        <taxon>lamiids</taxon>
        <taxon>Solanales</taxon>
        <taxon>Solanaceae</taxon>
        <taxon>Solanoideae</taxon>
        <taxon>Datureae</taxon>
        <taxon>Datura</taxon>
    </lineage>
</organism>
<accession>A0ABS8UK55</accession>
<gene>
    <name evidence="1" type="ORF">HAX54_016451</name>
</gene>
<reference evidence="1 2" key="1">
    <citation type="journal article" date="2021" name="BMC Genomics">
        <title>Datura genome reveals duplications of psychoactive alkaloid biosynthetic genes and high mutation rate following tissue culture.</title>
        <authorList>
            <person name="Rajewski A."/>
            <person name="Carter-House D."/>
            <person name="Stajich J."/>
            <person name="Litt A."/>
        </authorList>
    </citation>
    <scope>NUCLEOTIDE SEQUENCE [LARGE SCALE GENOMIC DNA]</scope>
    <source>
        <strain evidence="1">AR-01</strain>
    </source>
</reference>
<protein>
    <submittedName>
        <fullName evidence="1">Uncharacterized protein</fullName>
    </submittedName>
</protein>
<keyword evidence="2" id="KW-1185">Reference proteome</keyword>
<evidence type="ECO:0000313" key="1">
    <source>
        <dbReference type="EMBL" id="MCD9558825.1"/>
    </source>
</evidence>
<proteinExistence type="predicted"/>
<dbReference type="EMBL" id="JACEIK010002066">
    <property type="protein sequence ID" value="MCD9558825.1"/>
    <property type="molecule type" value="Genomic_DNA"/>
</dbReference>
<name>A0ABS8UK55_DATST</name>
<comment type="caution">
    <text evidence="1">The sequence shown here is derived from an EMBL/GenBank/DDBJ whole genome shotgun (WGS) entry which is preliminary data.</text>
</comment>
<sequence>MNSSWKYYSGEEVAAASLSNFIHWRKPYDASNHLGELLLTVVKIFPKKIQMILRNSKRLICRNLEGLM</sequence>
<evidence type="ECO:0000313" key="2">
    <source>
        <dbReference type="Proteomes" id="UP000823775"/>
    </source>
</evidence>
<dbReference type="Proteomes" id="UP000823775">
    <property type="component" value="Unassembled WGS sequence"/>
</dbReference>